<feature type="chain" id="PRO_5042217375" evidence="1">
    <location>
        <begin position="17"/>
        <end position="117"/>
    </location>
</feature>
<keyword evidence="1" id="KW-0732">Signal</keyword>
<feature type="non-terminal residue" evidence="2">
    <location>
        <position position="117"/>
    </location>
</feature>
<gene>
    <name evidence="2" type="ORF">CYMTET_12730</name>
</gene>
<keyword evidence="3" id="KW-1185">Reference proteome</keyword>
<proteinExistence type="predicted"/>
<reference evidence="2 3" key="1">
    <citation type="journal article" date="2015" name="Genome Biol. Evol.">
        <title>Comparative Genomics of a Bacterivorous Green Alga Reveals Evolutionary Causalities and Consequences of Phago-Mixotrophic Mode of Nutrition.</title>
        <authorList>
            <person name="Burns J.A."/>
            <person name="Paasch A."/>
            <person name="Narechania A."/>
            <person name="Kim E."/>
        </authorList>
    </citation>
    <scope>NUCLEOTIDE SEQUENCE [LARGE SCALE GENOMIC DNA]</scope>
    <source>
        <strain evidence="2 3">PLY_AMNH</strain>
    </source>
</reference>
<dbReference type="Proteomes" id="UP001190700">
    <property type="component" value="Unassembled WGS sequence"/>
</dbReference>
<accession>A0AAE0GJW5</accession>
<protein>
    <submittedName>
        <fullName evidence="2">Uncharacterized protein</fullName>
    </submittedName>
</protein>
<dbReference type="AlphaFoldDB" id="A0AAE0GJW5"/>
<dbReference type="EMBL" id="LGRX02004964">
    <property type="protein sequence ID" value="KAK3279384.1"/>
    <property type="molecule type" value="Genomic_DNA"/>
</dbReference>
<sequence>MLRFLLPLCFLVTVVADAVAYHKEWRSADGLTAYPISQMASIMHFTAGEVLQDEIISNKGVSPYLDGPKKPDLAKQFTAHVVQAAGSGGSWQRKEELDYFYDGPSKVRPSLPLAATL</sequence>
<name>A0AAE0GJW5_9CHLO</name>
<feature type="signal peptide" evidence="1">
    <location>
        <begin position="1"/>
        <end position="16"/>
    </location>
</feature>
<organism evidence="2 3">
    <name type="scientific">Cymbomonas tetramitiformis</name>
    <dbReference type="NCBI Taxonomy" id="36881"/>
    <lineage>
        <taxon>Eukaryota</taxon>
        <taxon>Viridiplantae</taxon>
        <taxon>Chlorophyta</taxon>
        <taxon>Pyramimonadophyceae</taxon>
        <taxon>Pyramimonadales</taxon>
        <taxon>Pyramimonadaceae</taxon>
        <taxon>Cymbomonas</taxon>
    </lineage>
</organism>
<evidence type="ECO:0000256" key="1">
    <source>
        <dbReference type="SAM" id="SignalP"/>
    </source>
</evidence>
<comment type="caution">
    <text evidence="2">The sequence shown here is derived from an EMBL/GenBank/DDBJ whole genome shotgun (WGS) entry which is preliminary data.</text>
</comment>
<evidence type="ECO:0000313" key="2">
    <source>
        <dbReference type="EMBL" id="KAK3279384.1"/>
    </source>
</evidence>
<evidence type="ECO:0000313" key="3">
    <source>
        <dbReference type="Proteomes" id="UP001190700"/>
    </source>
</evidence>